<proteinExistence type="predicted"/>
<dbReference type="HOGENOM" id="CLU_1489001_0_0_1"/>
<keyword evidence="4" id="KW-1185">Reference proteome</keyword>
<feature type="region of interest" description="Disordered" evidence="1">
    <location>
        <begin position="151"/>
        <end position="181"/>
    </location>
</feature>
<reference evidence="4" key="1">
    <citation type="journal article" date="2014" name="BMC Genomics">
        <title>Genome characteristics reveal the impact of lichenization on lichen-forming fungus Endocarpon pusillum Hedwig (Verrucariales, Ascomycota).</title>
        <authorList>
            <person name="Wang Y.-Y."/>
            <person name="Liu B."/>
            <person name="Zhang X.-Y."/>
            <person name="Zhou Q.-M."/>
            <person name="Zhang T."/>
            <person name="Li H."/>
            <person name="Yu Y.-F."/>
            <person name="Zhang X.-L."/>
            <person name="Hao X.-Y."/>
            <person name="Wang M."/>
            <person name="Wang L."/>
            <person name="Wei J.-C."/>
        </authorList>
    </citation>
    <scope>NUCLEOTIDE SEQUENCE [LARGE SCALE GENOMIC DNA]</scope>
    <source>
        <strain evidence="4">Z07020 / HMAS-L-300199</strain>
    </source>
</reference>
<evidence type="ECO:0000256" key="1">
    <source>
        <dbReference type="SAM" id="MobiDB-lite"/>
    </source>
</evidence>
<evidence type="ECO:0000256" key="2">
    <source>
        <dbReference type="SAM" id="SignalP"/>
    </source>
</evidence>
<gene>
    <name evidence="3" type="ORF">EPUS_00543</name>
</gene>
<sequence>MANNRVVKYVFVFLTAILGPSKLVLSPDEVAKYLQWEIYLRILESFYDHLLGEPKAYVTQALKLWTANGLLSMRNGTACSWRSLRVLSDYISRARQYLREAEADTRSPLPTPHKDTLKRLAILMHQMGQAPPPAANLPVIEGVVPMQPLLRLAPPTPVQDDSEDSYGDDGFNGFSDDSAGG</sequence>
<protein>
    <submittedName>
        <fullName evidence="3">Uncharacterized protein</fullName>
    </submittedName>
</protein>
<dbReference type="OrthoDB" id="10474112at2759"/>
<dbReference type="AlphaFoldDB" id="U1HR19"/>
<feature type="compositionally biased region" description="Low complexity" evidence="1">
    <location>
        <begin position="168"/>
        <end position="181"/>
    </location>
</feature>
<feature type="chain" id="PRO_5004612424" evidence="2">
    <location>
        <begin position="27"/>
        <end position="181"/>
    </location>
</feature>
<evidence type="ECO:0000313" key="4">
    <source>
        <dbReference type="Proteomes" id="UP000019373"/>
    </source>
</evidence>
<feature type="signal peptide" evidence="2">
    <location>
        <begin position="1"/>
        <end position="26"/>
    </location>
</feature>
<organism evidence="3 4">
    <name type="scientific">Endocarpon pusillum (strain Z07020 / HMAS-L-300199)</name>
    <name type="common">Lichen-forming fungus</name>
    <dbReference type="NCBI Taxonomy" id="1263415"/>
    <lineage>
        <taxon>Eukaryota</taxon>
        <taxon>Fungi</taxon>
        <taxon>Dikarya</taxon>
        <taxon>Ascomycota</taxon>
        <taxon>Pezizomycotina</taxon>
        <taxon>Eurotiomycetes</taxon>
        <taxon>Chaetothyriomycetidae</taxon>
        <taxon>Verrucariales</taxon>
        <taxon>Verrucariaceae</taxon>
        <taxon>Endocarpon</taxon>
    </lineage>
</organism>
<accession>U1HR19</accession>
<dbReference type="GeneID" id="19235604"/>
<name>U1HR19_ENDPU</name>
<keyword evidence="2" id="KW-0732">Signal</keyword>
<dbReference type="Proteomes" id="UP000019373">
    <property type="component" value="Unassembled WGS sequence"/>
</dbReference>
<dbReference type="RefSeq" id="XP_007802763.1">
    <property type="nucleotide sequence ID" value="XM_007804572.1"/>
</dbReference>
<evidence type="ECO:0000313" key="3">
    <source>
        <dbReference type="EMBL" id="ERF71554.1"/>
    </source>
</evidence>
<dbReference type="EMBL" id="KE721204">
    <property type="protein sequence ID" value="ERF71554.1"/>
    <property type="molecule type" value="Genomic_DNA"/>
</dbReference>